<feature type="transmembrane region" description="Helical" evidence="8">
    <location>
        <begin position="291"/>
        <end position="314"/>
    </location>
</feature>
<evidence type="ECO:0000256" key="8">
    <source>
        <dbReference type="SAM" id="Phobius"/>
    </source>
</evidence>
<evidence type="ECO:0000256" key="5">
    <source>
        <dbReference type="ARBA" id="ARBA00022692"/>
    </source>
</evidence>
<dbReference type="eggNOG" id="COG0679">
    <property type="taxonomic scope" value="Bacteria"/>
</dbReference>
<dbReference type="Pfam" id="PF03547">
    <property type="entry name" value="Mem_trans"/>
    <property type="match status" value="1"/>
</dbReference>
<keyword evidence="7 8" id="KW-0472">Membrane</keyword>
<evidence type="ECO:0000313" key="10">
    <source>
        <dbReference type="Proteomes" id="UP000030416"/>
    </source>
</evidence>
<dbReference type="Gene3D" id="1.20.1530.20">
    <property type="match status" value="2"/>
</dbReference>
<dbReference type="PANTHER" id="PTHR36838">
    <property type="entry name" value="AUXIN EFFLUX CARRIER FAMILY PROTEIN"/>
    <property type="match status" value="1"/>
</dbReference>
<feature type="transmembrane region" description="Helical" evidence="8">
    <location>
        <begin position="102"/>
        <end position="123"/>
    </location>
</feature>
<evidence type="ECO:0000256" key="6">
    <source>
        <dbReference type="ARBA" id="ARBA00022989"/>
    </source>
</evidence>
<feature type="transmembrane region" description="Helical" evidence="8">
    <location>
        <begin position="6"/>
        <end position="24"/>
    </location>
</feature>
<name>A0A0A3I264_9BACL</name>
<dbReference type="GO" id="GO:0055085">
    <property type="term" value="P:transmembrane transport"/>
    <property type="evidence" value="ECO:0007669"/>
    <property type="project" value="InterPro"/>
</dbReference>
<dbReference type="InterPro" id="IPR038770">
    <property type="entry name" value="Na+/solute_symporter_sf"/>
</dbReference>
<keyword evidence="10" id="KW-1185">Reference proteome</keyword>
<keyword evidence="3" id="KW-0813">Transport</keyword>
<reference evidence="9 10" key="1">
    <citation type="submission" date="2014-02" db="EMBL/GenBank/DDBJ databases">
        <title>Draft genome sequence of Lysinibacillus manganicus DSM 26584T.</title>
        <authorList>
            <person name="Zhang F."/>
            <person name="Wang G."/>
            <person name="Zhang L."/>
        </authorList>
    </citation>
    <scope>NUCLEOTIDE SEQUENCE [LARGE SCALE GENOMIC DNA]</scope>
    <source>
        <strain evidence="9 10">DSM 26584</strain>
    </source>
</reference>
<protein>
    <submittedName>
        <fullName evidence="9">Permease</fullName>
    </submittedName>
</protein>
<dbReference type="Proteomes" id="UP000030416">
    <property type="component" value="Unassembled WGS sequence"/>
</dbReference>
<evidence type="ECO:0000256" key="3">
    <source>
        <dbReference type="ARBA" id="ARBA00022448"/>
    </source>
</evidence>
<comment type="similarity">
    <text evidence="2">Belongs to the auxin efflux carrier (TC 2.A.69) family.</text>
</comment>
<dbReference type="OrthoDB" id="401182at2"/>
<evidence type="ECO:0000256" key="7">
    <source>
        <dbReference type="ARBA" id="ARBA00023136"/>
    </source>
</evidence>
<evidence type="ECO:0000313" key="9">
    <source>
        <dbReference type="EMBL" id="KGR77605.1"/>
    </source>
</evidence>
<feature type="transmembrane region" description="Helical" evidence="8">
    <location>
        <begin position="67"/>
        <end position="90"/>
    </location>
</feature>
<evidence type="ECO:0000256" key="1">
    <source>
        <dbReference type="ARBA" id="ARBA00004651"/>
    </source>
</evidence>
<dbReference type="RefSeq" id="WP_036187937.1">
    <property type="nucleotide sequence ID" value="NZ_AVDA01000017.1"/>
</dbReference>
<dbReference type="PANTHER" id="PTHR36838:SF3">
    <property type="entry name" value="TRANSPORTER AUXIN EFFLUX CARRIER EC FAMILY"/>
    <property type="match status" value="1"/>
</dbReference>
<dbReference type="GO" id="GO:0005886">
    <property type="term" value="C:plasma membrane"/>
    <property type="evidence" value="ECO:0007669"/>
    <property type="project" value="UniProtKB-SubCell"/>
</dbReference>
<organism evidence="9 10">
    <name type="scientific">Ureibacillus manganicus DSM 26584</name>
    <dbReference type="NCBI Taxonomy" id="1384049"/>
    <lineage>
        <taxon>Bacteria</taxon>
        <taxon>Bacillati</taxon>
        <taxon>Bacillota</taxon>
        <taxon>Bacilli</taxon>
        <taxon>Bacillales</taxon>
        <taxon>Caryophanaceae</taxon>
        <taxon>Ureibacillus</taxon>
    </lineage>
</organism>
<comment type="caution">
    <text evidence="9">The sequence shown here is derived from an EMBL/GenBank/DDBJ whole genome shotgun (WGS) entry which is preliminary data.</text>
</comment>
<dbReference type="STRING" id="1384049.CD29_14200"/>
<keyword evidence="6 8" id="KW-1133">Transmembrane helix</keyword>
<dbReference type="InterPro" id="IPR004776">
    <property type="entry name" value="Mem_transp_PIN-like"/>
</dbReference>
<feature type="transmembrane region" description="Helical" evidence="8">
    <location>
        <begin position="163"/>
        <end position="183"/>
    </location>
</feature>
<sequence>MAIGIVFHSIALITIMIMIGAFITKQIEFNNDIRNMFTTLIVNIAMPCIILSSIFKLDMTNELLSNAFLVLFLSIIINILGIIIGGLIASRVYPQLDRTREIAILSGLGNTGFIGIPLCAILLGPEGALYAAMFDAGVDITLWTVGSLILQKEKKVNLNTLKSLINIPMIAIVFGLTFSIIQIKPYVFFLDLFNLLASLGAPLAMFYIGMLLMNLYKARAVNSLATYKKALWLPITIKLILVPLIVLSIGNLLSLDNTIFQTVFVQSMMPSLTLASILFSKFSSDDEMGAATTAISTIFAMFTIPLMILILNMISF</sequence>
<dbReference type="AlphaFoldDB" id="A0A0A3I264"/>
<feature type="transmembrane region" description="Helical" evidence="8">
    <location>
        <begin position="259"/>
        <end position="279"/>
    </location>
</feature>
<proteinExistence type="inferred from homology"/>
<gene>
    <name evidence="9" type="ORF">CD29_14200</name>
</gene>
<evidence type="ECO:0000256" key="4">
    <source>
        <dbReference type="ARBA" id="ARBA00022475"/>
    </source>
</evidence>
<keyword evidence="4" id="KW-1003">Cell membrane</keyword>
<dbReference type="EMBL" id="JPVN01000017">
    <property type="protein sequence ID" value="KGR77605.1"/>
    <property type="molecule type" value="Genomic_DNA"/>
</dbReference>
<feature type="transmembrane region" description="Helical" evidence="8">
    <location>
        <begin position="230"/>
        <end position="253"/>
    </location>
</feature>
<comment type="subcellular location">
    <subcellularLocation>
        <location evidence="1">Cell membrane</location>
        <topology evidence="1">Multi-pass membrane protein</topology>
    </subcellularLocation>
</comment>
<evidence type="ECO:0000256" key="2">
    <source>
        <dbReference type="ARBA" id="ARBA00010145"/>
    </source>
</evidence>
<feature type="transmembrane region" description="Helical" evidence="8">
    <location>
        <begin position="195"/>
        <end position="218"/>
    </location>
</feature>
<feature type="transmembrane region" description="Helical" evidence="8">
    <location>
        <begin position="129"/>
        <end position="151"/>
    </location>
</feature>
<feature type="transmembrane region" description="Helical" evidence="8">
    <location>
        <begin position="36"/>
        <end position="55"/>
    </location>
</feature>
<accession>A0A0A3I264</accession>
<keyword evidence="5 8" id="KW-0812">Transmembrane</keyword>